<feature type="compositionally biased region" description="Low complexity" evidence="1">
    <location>
        <begin position="94"/>
        <end position="112"/>
    </location>
</feature>
<protein>
    <recommendedName>
        <fullName evidence="5">Extracellular membrane protein CFEM domain-containing protein</fullName>
    </recommendedName>
</protein>
<reference evidence="3 4" key="1">
    <citation type="submission" date="2016-07" db="EMBL/GenBank/DDBJ databases">
        <title>Pervasive Adenine N6-methylation of Active Genes in Fungi.</title>
        <authorList>
            <consortium name="DOE Joint Genome Institute"/>
            <person name="Mondo S.J."/>
            <person name="Dannebaum R.O."/>
            <person name="Kuo R.C."/>
            <person name="Labutti K."/>
            <person name="Haridas S."/>
            <person name="Kuo A."/>
            <person name="Salamov A."/>
            <person name="Ahrendt S.R."/>
            <person name="Lipzen A."/>
            <person name="Sullivan W."/>
            <person name="Andreopoulos W.B."/>
            <person name="Clum A."/>
            <person name="Lindquist E."/>
            <person name="Daum C."/>
            <person name="Ramamoorthy G.K."/>
            <person name="Gryganskyi A."/>
            <person name="Culley D."/>
            <person name="Magnuson J.K."/>
            <person name="James T.Y."/>
            <person name="O'Malley M.A."/>
            <person name="Stajich J.E."/>
            <person name="Spatafora J.W."/>
            <person name="Visel A."/>
            <person name="Grigoriev I.V."/>
        </authorList>
    </citation>
    <scope>NUCLEOTIDE SEQUENCE [LARGE SCALE GENOMIC DNA]</scope>
    <source>
        <strain evidence="3 4">NRRL 3301</strain>
    </source>
</reference>
<evidence type="ECO:0000256" key="2">
    <source>
        <dbReference type="SAM" id="SignalP"/>
    </source>
</evidence>
<organism evidence="3 4">
    <name type="scientific">Hesseltinella vesiculosa</name>
    <dbReference type="NCBI Taxonomy" id="101127"/>
    <lineage>
        <taxon>Eukaryota</taxon>
        <taxon>Fungi</taxon>
        <taxon>Fungi incertae sedis</taxon>
        <taxon>Mucoromycota</taxon>
        <taxon>Mucoromycotina</taxon>
        <taxon>Mucoromycetes</taxon>
        <taxon>Mucorales</taxon>
        <taxon>Cunninghamellaceae</taxon>
        <taxon>Hesseltinella</taxon>
    </lineage>
</organism>
<keyword evidence="4" id="KW-1185">Reference proteome</keyword>
<gene>
    <name evidence="3" type="ORF">DM01DRAFT_1219995</name>
</gene>
<name>A0A1X2GQC6_9FUNG</name>
<proteinExistence type="predicted"/>
<evidence type="ECO:0000313" key="4">
    <source>
        <dbReference type="Proteomes" id="UP000242146"/>
    </source>
</evidence>
<feature type="signal peptide" evidence="2">
    <location>
        <begin position="1"/>
        <end position="18"/>
    </location>
</feature>
<evidence type="ECO:0000256" key="1">
    <source>
        <dbReference type="SAM" id="MobiDB-lite"/>
    </source>
</evidence>
<feature type="chain" id="PRO_5012868995" description="Extracellular membrane protein CFEM domain-containing protein" evidence="2">
    <location>
        <begin position="19"/>
        <end position="140"/>
    </location>
</feature>
<dbReference type="STRING" id="101127.A0A1X2GQC6"/>
<dbReference type="AlphaFoldDB" id="A0A1X2GQC6"/>
<keyword evidence="2" id="KW-0732">Signal</keyword>
<feature type="region of interest" description="Disordered" evidence="1">
    <location>
        <begin position="94"/>
        <end position="117"/>
    </location>
</feature>
<accession>A0A1X2GQC6</accession>
<dbReference type="EMBL" id="MCGT01000007">
    <property type="protein sequence ID" value="ORX58165.1"/>
    <property type="molecule type" value="Genomic_DNA"/>
</dbReference>
<evidence type="ECO:0008006" key="5">
    <source>
        <dbReference type="Google" id="ProtNLM"/>
    </source>
</evidence>
<evidence type="ECO:0000313" key="3">
    <source>
        <dbReference type="EMBL" id="ORX58165.1"/>
    </source>
</evidence>
<sequence length="140" mass="14531">MKLAIAIAGVLATAKVYAQATACPDAAVFKQCLQNQDVYLNTCDYRCLCQWSKAKLSCYSSCPNDPDYGTQQNIVASYCSVPGANVTSTWTGSVAPTASPSSSANASATAGSKPSNDATQQTMALGWLLAGVITAVTFQT</sequence>
<dbReference type="Proteomes" id="UP000242146">
    <property type="component" value="Unassembled WGS sequence"/>
</dbReference>
<dbReference type="OrthoDB" id="2507140at2759"/>
<comment type="caution">
    <text evidence="3">The sequence shown here is derived from an EMBL/GenBank/DDBJ whole genome shotgun (WGS) entry which is preliminary data.</text>
</comment>